<gene>
    <name evidence="3" type="ORF">A8708_03915</name>
</gene>
<dbReference type="AlphaFoldDB" id="A0A198AC47"/>
<evidence type="ECO:0000313" key="3">
    <source>
        <dbReference type="EMBL" id="OAS18528.1"/>
    </source>
</evidence>
<accession>A0A198AC47</accession>
<proteinExistence type="predicted"/>
<comment type="caution">
    <text evidence="3">The sequence shown here is derived from an EMBL/GenBank/DDBJ whole genome shotgun (WGS) entry which is preliminary data.</text>
</comment>
<dbReference type="SUPFAM" id="SSF53850">
    <property type="entry name" value="Periplasmic binding protein-like II"/>
    <property type="match status" value="1"/>
</dbReference>
<dbReference type="EMBL" id="LYPB01000064">
    <property type="protein sequence ID" value="OAS18528.1"/>
    <property type="molecule type" value="Genomic_DNA"/>
</dbReference>
<dbReference type="PROSITE" id="PS51257">
    <property type="entry name" value="PROKAR_LIPOPROTEIN"/>
    <property type="match status" value="1"/>
</dbReference>
<dbReference type="PANTHER" id="PTHR43649:SF33">
    <property type="entry name" value="POLYGALACTURONAN_RHAMNOGALACTURONAN-BINDING PROTEIN YTCQ"/>
    <property type="match status" value="1"/>
</dbReference>
<evidence type="ECO:0000313" key="4">
    <source>
        <dbReference type="Proteomes" id="UP000078454"/>
    </source>
</evidence>
<sequence length="515" mass="56526">MKPMVKKLAVLLTATGLVASLAACGKADETGTASSAASTTGASAKPAAKPTDISITTLAFAAAPTGELEAVKQLNEKLNVNLKLNWIPAAQITEKLNALLASRDLPDVLFLEDFNYTPAFLNAVDQGAFWDLSPYIKNYPNLAKYPDNVYKNASVKGKLYTLPRVRPLDGHESMLIRKDWLDKLGLQQPKTMDELATVLEAFASKDPDGNGKADTYGAVLPGANGPSSTVLSMFGTGTKWKDENGSLIPYWYTPQTKDALAFWNKSYKAGGILPDFPVLKAAQIKDMLVQSKAGVAFANVVDAYKYNVELQKVNPQANLIAVEIPKAPDGKLYYEQASGYYGQFLINKKSVDEAKLKKILEVYDYTATVDGYNLATYGIKDVDFTVKADGSVEQTEEGKKKGYSGDTTGQWVTGYFDKYSRAKIAGMPNEIYQANVKVIDTISSIPDPTYGLMKSAPYKEKGADWDKKVNDMMVNVIVGKNSLEDWDKLVKQFKDDTAFQQHIKETNDFYKEKAK</sequence>
<keyword evidence="4" id="KW-1185">Reference proteome</keyword>
<dbReference type="InterPro" id="IPR050490">
    <property type="entry name" value="Bact_solute-bd_prot1"/>
</dbReference>
<organism evidence="3 4">
    <name type="scientific">Paenibacillus oryzisoli</name>
    <dbReference type="NCBI Taxonomy" id="1850517"/>
    <lineage>
        <taxon>Bacteria</taxon>
        <taxon>Bacillati</taxon>
        <taxon>Bacillota</taxon>
        <taxon>Bacilli</taxon>
        <taxon>Bacillales</taxon>
        <taxon>Paenibacillaceae</taxon>
        <taxon>Paenibacillus</taxon>
    </lineage>
</organism>
<dbReference type="OrthoDB" id="9787283at2"/>
<protein>
    <submittedName>
        <fullName evidence="3">ABC transporter substrate-binding protein</fullName>
    </submittedName>
</protein>
<evidence type="ECO:0000256" key="1">
    <source>
        <dbReference type="ARBA" id="ARBA00022729"/>
    </source>
</evidence>
<feature type="signal peptide" evidence="2">
    <location>
        <begin position="1"/>
        <end position="22"/>
    </location>
</feature>
<evidence type="ECO:0000256" key="2">
    <source>
        <dbReference type="SAM" id="SignalP"/>
    </source>
</evidence>
<keyword evidence="1 2" id="KW-0732">Signal</keyword>
<reference evidence="3 4" key="1">
    <citation type="submission" date="2016-05" db="EMBL/GenBank/DDBJ databases">
        <title>Paenibacillus sp. 1ZS3-15 nov., isolated from the rhizosphere soil.</title>
        <authorList>
            <person name="Zhang X.X."/>
            <person name="Zhang J."/>
        </authorList>
    </citation>
    <scope>NUCLEOTIDE SEQUENCE [LARGE SCALE GENOMIC DNA]</scope>
    <source>
        <strain evidence="3 4">1ZS3-15</strain>
    </source>
</reference>
<dbReference type="PANTHER" id="PTHR43649">
    <property type="entry name" value="ARABINOSE-BINDING PROTEIN-RELATED"/>
    <property type="match status" value="1"/>
</dbReference>
<dbReference type="Gene3D" id="3.40.190.10">
    <property type="entry name" value="Periplasmic binding protein-like II"/>
    <property type="match status" value="2"/>
</dbReference>
<dbReference type="RefSeq" id="WP_068664349.1">
    <property type="nucleotide sequence ID" value="NZ_LYPB01000064.1"/>
</dbReference>
<dbReference type="STRING" id="1850517.A8708_03915"/>
<name>A0A198AC47_9BACL</name>
<feature type="chain" id="PRO_5038529535" evidence="2">
    <location>
        <begin position="23"/>
        <end position="515"/>
    </location>
</feature>
<dbReference type="Proteomes" id="UP000078454">
    <property type="component" value="Unassembled WGS sequence"/>
</dbReference>